<dbReference type="AlphaFoldDB" id="A0A645ERG5"/>
<reference evidence="1" key="1">
    <citation type="submission" date="2019-08" db="EMBL/GenBank/DDBJ databases">
        <authorList>
            <person name="Kucharzyk K."/>
            <person name="Murdoch R.W."/>
            <person name="Higgins S."/>
            <person name="Loffler F."/>
        </authorList>
    </citation>
    <scope>NUCLEOTIDE SEQUENCE</scope>
</reference>
<name>A0A645ERG5_9ZZZZ</name>
<accession>A0A645ERG5</accession>
<sequence length="109" mass="11844">MTDMEPMQLQADLVDELFKRGKEATIPVGKYIVGQHIPAGDYVIMAGVSSGTWVEVNDEPGGYGDHYQLHDLKAGESVGLLVLIDGDTLDVKIGEAKFMALSGSLFRFE</sequence>
<gene>
    <name evidence="1" type="ORF">SDC9_150971</name>
</gene>
<evidence type="ECO:0000313" key="1">
    <source>
        <dbReference type="EMBL" id="MPN03739.1"/>
    </source>
</evidence>
<comment type="caution">
    <text evidence="1">The sequence shown here is derived from an EMBL/GenBank/DDBJ whole genome shotgun (WGS) entry which is preliminary data.</text>
</comment>
<organism evidence="1">
    <name type="scientific">bioreactor metagenome</name>
    <dbReference type="NCBI Taxonomy" id="1076179"/>
    <lineage>
        <taxon>unclassified sequences</taxon>
        <taxon>metagenomes</taxon>
        <taxon>ecological metagenomes</taxon>
    </lineage>
</organism>
<proteinExistence type="predicted"/>
<protein>
    <submittedName>
        <fullName evidence="1">Uncharacterized protein</fullName>
    </submittedName>
</protein>
<dbReference type="EMBL" id="VSSQ01049665">
    <property type="protein sequence ID" value="MPN03739.1"/>
    <property type="molecule type" value="Genomic_DNA"/>
</dbReference>